<dbReference type="Proteomes" id="UP000294847">
    <property type="component" value="Chromosome 5"/>
</dbReference>
<reference evidence="3 4" key="1">
    <citation type="journal article" date="2019" name="Mol. Biol. Evol.">
        <title>Blast fungal genomes show frequent chromosomal changes, gene gains and losses, and effector gene turnover.</title>
        <authorList>
            <person name="Gomez Luciano L.B."/>
            <person name="Jason Tsai I."/>
            <person name="Chuma I."/>
            <person name="Tosa Y."/>
            <person name="Chen Y.H."/>
            <person name="Li J.Y."/>
            <person name="Li M.Y."/>
            <person name="Jade Lu M.Y."/>
            <person name="Nakayashiki H."/>
            <person name="Li W.H."/>
        </authorList>
    </citation>
    <scope>NUCLEOTIDE SEQUENCE [LARGE SCALE GENOMIC DNA]</scope>
    <source>
        <strain evidence="3">MZ5-1-6</strain>
    </source>
</reference>
<organism evidence="3 4">
    <name type="scientific">Pyricularia oryzae</name>
    <name type="common">Rice blast fungus</name>
    <name type="synonym">Magnaporthe oryzae</name>
    <dbReference type="NCBI Taxonomy" id="318829"/>
    <lineage>
        <taxon>Eukaryota</taxon>
        <taxon>Fungi</taxon>
        <taxon>Dikarya</taxon>
        <taxon>Ascomycota</taxon>
        <taxon>Pezizomycotina</taxon>
        <taxon>Sordariomycetes</taxon>
        <taxon>Sordariomycetidae</taxon>
        <taxon>Magnaporthales</taxon>
        <taxon>Pyriculariaceae</taxon>
        <taxon>Pyricularia</taxon>
    </lineage>
</organism>
<evidence type="ECO:0000313" key="3">
    <source>
        <dbReference type="EMBL" id="QBZ63204.1"/>
    </source>
</evidence>
<dbReference type="PANTHER" id="PTHR31834:SF8">
    <property type="entry name" value="TRANSFERASE, PUTATIVE (AFU_ORTHOLOGUE AFUA_6G14040)-RELATED"/>
    <property type="match status" value="1"/>
</dbReference>
<dbReference type="SUPFAM" id="SSF53448">
    <property type="entry name" value="Nucleotide-diphospho-sugar transferases"/>
    <property type="match status" value="1"/>
</dbReference>
<dbReference type="EMBL" id="CP034208">
    <property type="protein sequence ID" value="QBZ63204.1"/>
    <property type="molecule type" value="Genomic_DNA"/>
</dbReference>
<gene>
    <name evidence="3" type="ORF">PoMZ_12101</name>
</gene>
<protein>
    <recommendedName>
        <fullName evidence="5">Initiation-specific alpha-1,6-mannosyltransferase</fullName>
    </recommendedName>
</protein>
<evidence type="ECO:0008006" key="5">
    <source>
        <dbReference type="Google" id="ProtNLM"/>
    </source>
</evidence>
<dbReference type="InterPro" id="IPR007577">
    <property type="entry name" value="GlycoTrfase_DXD_sugar-bd_CS"/>
</dbReference>
<dbReference type="GO" id="GO:0000009">
    <property type="term" value="F:alpha-1,6-mannosyltransferase activity"/>
    <property type="evidence" value="ECO:0007669"/>
    <property type="project" value="InterPro"/>
</dbReference>
<evidence type="ECO:0000256" key="2">
    <source>
        <dbReference type="SAM" id="MobiDB-lite"/>
    </source>
</evidence>
<evidence type="ECO:0000313" key="4">
    <source>
        <dbReference type="Proteomes" id="UP000294847"/>
    </source>
</evidence>
<dbReference type="InterPro" id="IPR029044">
    <property type="entry name" value="Nucleotide-diphossugar_trans"/>
</dbReference>
<dbReference type="Pfam" id="PF04488">
    <property type="entry name" value="Gly_transf_sug"/>
    <property type="match status" value="1"/>
</dbReference>
<proteinExistence type="inferred from homology"/>
<feature type="compositionally biased region" description="Basic and acidic residues" evidence="2">
    <location>
        <begin position="56"/>
        <end position="65"/>
    </location>
</feature>
<evidence type="ECO:0000256" key="1">
    <source>
        <dbReference type="ARBA" id="ARBA00009003"/>
    </source>
</evidence>
<dbReference type="GO" id="GO:0000136">
    <property type="term" value="C:mannan polymerase complex"/>
    <property type="evidence" value="ECO:0007669"/>
    <property type="project" value="TreeGrafter"/>
</dbReference>
<feature type="region of interest" description="Disordered" evidence="2">
    <location>
        <begin position="46"/>
        <end position="66"/>
    </location>
</feature>
<dbReference type="GO" id="GO:0006487">
    <property type="term" value="P:protein N-linked glycosylation"/>
    <property type="evidence" value="ECO:0007669"/>
    <property type="project" value="TreeGrafter"/>
</dbReference>
<comment type="similarity">
    <text evidence="1">Belongs to the glycosyltransferase 32 family.</text>
</comment>
<dbReference type="PANTHER" id="PTHR31834">
    <property type="entry name" value="INITIATION-SPECIFIC ALPHA-1,6-MANNOSYLTRANSFERASE"/>
    <property type="match status" value="1"/>
</dbReference>
<dbReference type="AlphaFoldDB" id="A0A4P7NLZ8"/>
<dbReference type="Gene3D" id="3.90.550.20">
    <property type="match status" value="1"/>
</dbReference>
<accession>A0A4P7NLZ8</accession>
<dbReference type="InterPro" id="IPR039367">
    <property type="entry name" value="Och1-like"/>
</dbReference>
<sequence>MFSRRSKFSLASAFFLASFLFLFIHTYRYGSPEKAGLGGLLSRPFGGEPKAPRPQGTKDKDDNGIPKKLWFKLGPKGLDDNTRAWSDSCIKANPTYKVSFMNDATADKWVEENFGKTHPDLVELYQALTVPIFKADILRYLFLFVEGGVYLDLDVSCDRPIEEWIPAQHKGKISVVAGWEFDVGWGDNFVRQFATWTIMAKPNLPHIWNVVHDIEKTMRDKVREKNLDSPANLTMALLGDVVDVTGPRRFTRSVLDNLERSGDKPADMTPYEKLLEPKLLGDLLIMPGWAFAASSNTYDESFPKPPPMVTHHYAGSWKNDKGGETL</sequence>
<name>A0A4P7NLZ8_PYROR</name>